<accession>A0A317DSD1</accession>
<evidence type="ECO:0000313" key="2">
    <source>
        <dbReference type="EMBL" id="PWR17571.1"/>
    </source>
</evidence>
<dbReference type="InterPro" id="IPR037401">
    <property type="entry name" value="SnoaL-like"/>
</dbReference>
<dbReference type="EMBL" id="QGLF01000010">
    <property type="protein sequence ID" value="PWR17571.1"/>
    <property type="molecule type" value="Genomic_DNA"/>
</dbReference>
<evidence type="ECO:0000313" key="3">
    <source>
        <dbReference type="Proteomes" id="UP000246077"/>
    </source>
</evidence>
<name>A0A317DSD1_9PROT</name>
<dbReference type="Pfam" id="PF13577">
    <property type="entry name" value="SnoaL_4"/>
    <property type="match status" value="1"/>
</dbReference>
<dbReference type="RefSeq" id="WP_109923449.1">
    <property type="nucleotide sequence ID" value="NZ_QGLF01000010.1"/>
</dbReference>
<dbReference type="SUPFAM" id="SSF54427">
    <property type="entry name" value="NTF2-like"/>
    <property type="match status" value="1"/>
</dbReference>
<protein>
    <submittedName>
        <fullName evidence="2">Nuclear transport factor 2 family protein</fullName>
    </submittedName>
</protein>
<dbReference type="OrthoDB" id="1492465at2"/>
<dbReference type="AlphaFoldDB" id="A0A317DSD1"/>
<keyword evidence="3" id="KW-1185">Reference proteome</keyword>
<dbReference type="InterPro" id="IPR032710">
    <property type="entry name" value="NTF2-like_dom_sf"/>
</dbReference>
<dbReference type="Gene3D" id="3.10.450.50">
    <property type="match status" value="1"/>
</dbReference>
<organism evidence="2 3">
    <name type="scientific">Zavarzinia compransoris</name>
    <dbReference type="NCBI Taxonomy" id="1264899"/>
    <lineage>
        <taxon>Bacteria</taxon>
        <taxon>Pseudomonadati</taxon>
        <taxon>Pseudomonadota</taxon>
        <taxon>Alphaproteobacteria</taxon>
        <taxon>Rhodospirillales</taxon>
        <taxon>Zavarziniaceae</taxon>
        <taxon>Zavarzinia</taxon>
    </lineage>
</organism>
<feature type="domain" description="SnoaL-like" evidence="1">
    <location>
        <begin position="14"/>
        <end position="136"/>
    </location>
</feature>
<comment type="caution">
    <text evidence="2">The sequence shown here is derived from an EMBL/GenBank/DDBJ whole genome shotgun (WGS) entry which is preliminary data.</text>
</comment>
<reference evidence="3" key="1">
    <citation type="submission" date="2018-05" db="EMBL/GenBank/DDBJ databases">
        <title>Zavarzinia sp. HR-AS.</title>
        <authorList>
            <person name="Lee Y."/>
            <person name="Jeon C.O."/>
        </authorList>
    </citation>
    <scope>NUCLEOTIDE SEQUENCE [LARGE SCALE GENOMIC DNA]</scope>
    <source>
        <strain evidence="3">DSM 1231</strain>
    </source>
</reference>
<sequence>MADTIESLARRLRQVEDKLEILELKHRYWRACDRKQPEIVRDCFRPDAVIDAAFLGVHEGRDSFVGLFEMVGCRDAIIDMHHGQNPVIAFDGEDRAQGTWDLYFFQINLETRGTSQVAGYYEDDYVRVDGRWWIARSAFRVTSTLMSEVDEAGAGRVTLFGR</sequence>
<dbReference type="Proteomes" id="UP000246077">
    <property type="component" value="Unassembled WGS sequence"/>
</dbReference>
<proteinExistence type="predicted"/>
<gene>
    <name evidence="2" type="ORF">DKG75_22500</name>
</gene>
<evidence type="ECO:0000259" key="1">
    <source>
        <dbReference type="Pfam" id="PF13577"/>
    </source>
</evidence>